<evidence type="ECO:0000313" key="4">
    <source>
        <dbReference type="Proteomes" id="UP000255328"/>
    </source>
</evidence>
<evidence type="ECO:0000256" key="2">
    <source>
        <dbReference type="SAM" id="Phobius"/>
    </source>
</evidence>
<keyword evidence="1" id="KW-0175">Coiled coil</keyword>
<keyword evidence="2" id="KW-0812">Transmembrane</keyword>
<reference evidence="3 4" key="1">
    <citation type="submission" date="2018-06" db="EMBL/GenBank/DDBJ databases">
        <authorList>
            <consortium name="Pathogen Informatics"/>
            <person name="Doyle S."/>
        </authorList>
    </citation>
    <scope>NUCLEOTIDE SEQUENCE [LARGE SCALE GENOMIC DNA]</scope>
    <source>
        <strain evidence="3 4">NCTC10723</strain>
    </source>
</reference>
<evidence type="ECO:0008006" key="5">
    <source>
        <dbReference type="Google" id="ProtNLM"/>
    </source>
</evidence>
<dbReference type="SUPFAM" id="SSF55781">
    <property type="entry name" value="GAF domain-like"/>
    <property type="match status" value="1"/>
</dbReference>
<proteinExistence type="predicted"/>
<dbReference type="EMBL" id="UGGU01000003">
    <property type="protein sequence ID" value="STO31796.1"/>
    <property type="molecule type" value="Genomic_DNA"/>
</dbReference>
<dbReference type="InterPro" id="IPR029016">
    <property type="entry name" value="GAF-like_dom_sf"/>
</dbReference>
<sequence length="405" mass="47848">MRNKMVGCLLESLVYSFLIYLIFFKYLRFGDSFLEMNLHPFVIMVGFIALKYGAYLGLIGSFIATGVYLYTYLSLGNDLGLFFISVDYYKFFLIFLFVNLVLGKFKNIFDEKIEELNNEKHQLSKKYREERDKNLELTILSNKLKNQIVNSRHSLITLYHIKNSLKNKNIEQVYTEIMILFKDFLECESASIYKLVDDKRLVNILSFGNRTLDYSIDFESEIAKQFREVYKSRKPQEYPLNTALKTPIYVAPIFDRDKIIGFINVEKLSFNVKERYTFELFKIIVEELRDAMIEILKRVEVENSKYYIESAPKILQKEYFDSVVAENKRREEILKESYVLLEAKNKGFTPKEISDALSDKIEGNIYITADEKYIQVLFSMTKKEKIDSLILKLKECLKEVDFYEI</sequence>
<dbReference type="Gene3D" id="3.30.450.40">
    <property type="match status" value="1"/>
</dbReference>
<keyword evidence="4" id="KW-1185">Reference proteome</keyword>
<feature type="coiled-coil region" evidence="1">
    <location>
        <begin position="106"/>
        <end position="133"/>
    </location>
</feature>
<keyword evidence="2" id="KW-0472">Membrane</keyword>
<dbReference type="RefSeq" id="WP_115270425.1">
    <property type="nucleotide sequence ID" value="NZ_UGGU01000003.1"/>
</dbReference>
<keyword evidence="2" id="KW-1133">Transmembrane helix</keyword>
<dbReference type="AlphaFoldDB" id="A0A377GXZ6"/>
<evidence type="ECO:0000256" key="1">
    <source>
        <dbReference type="SAM" id="Coils"/>
    </source>
</evidence>
<gene>
    <name evidence="3" type="ORF">NCTC10723_01256</name>
</gene>
<dbReference type="OrthoDB" id="86686at2"/>
<organism evidence="3 4">
    <name type="scientific">Fusobacterium necrogenes</name>
    <dbReference type="NCBI Taxonomy" id="858"/>
    <lineage>
        <taxon>Bacteria</taxon>
        <taxon>Fusobacteriati</taxon>
        <taxon>Fusobacteriota</taxon>
        <taxon>Fusobacteriia</taxon>
        <taxon>Fusobacteriales</taxon>
        <taxon>Fusobacteriaceae</taxon>
        <taxon>Fusobacterium</taxon>
    </lineage>
</organism>
<protein>
    <recommendedName>
        <fullName evidence="5">GAF domain-containing protein</fullName>
    </recommendedName>
</protein>
<name>A0A377GXZ6_9FUSO</name>
<feature type="transmembrane region" description="Helical" evidence="2">
    <location>
        <begin position="41"/>
        <end position="69"/>
    </location>
</feature>
<feature type="transmembrane region" description="Helical" evidence="2">
    <location>
        <begin position="81"/>
        <end position="102"/>
    </location>
</feature>
<dbReference type="Proteomes" id="UP000255328">
    <property type="component" value="Unassembled WGS sequence"/>
</dbReference>
<feature type="transmembrane region" description="Helical" evidence="2">
    <location>
        <begin position="12"/>
        <end position="29"/>
    </location>
</feature>
<accession>A0A377GXZ6</accession>
<evidence type="ECO:0000313" key="3">
    <source>
        <dbReference type="EMBL" id="STO31796.1"/>
    </source>
</evidence>